<dbReference type="GO" id="GO:0003677">
    <property type="term" value="F:DNA binding"/>
    <property type="evidence" value="ECO:0007669"/>
    <property type="project" value="UniProtKB-KW"/>
</dbReference>
<keyword evidence="8" id="KW-1185">Reference proteome</keyword>
<evidence type="ECO:0000313" key="8">
    <source>
        <dbReference type="Proteomes" id="UP000594638"/>
    </source>
</evidence>
<gene>
    <name evidence="7" type="ORF">OLEA9_A007733</name>
</gene>
<dbReference type="EMBL" id="CACTIH010009322">
    <property type="protein sequence ID" value="CAA3029642.1"/>
    <property type="molecule type" value="Genomic_DNA"/>
</dbReference>
<dbReference type="GO" id="GO:0005634">
    <property type="term" value="C:nucleus"/>
    <property type="evidence" value="ECO:0007669"/>
    <property type="project" value="UniProtKB-SubCell"/>
</dbReference>
<dbReference type="PROSITE" id="PS50863">
    <property type="entry name" value="B3"/>
    <property type="match status" value="1"/>
</dbReference>
<evidence type="ECO:0000313" key="7">
    <source>
        <dbReference type="EMBL" id="CAA3029642.1"/>
    </source>
</evidence>
<protein>
    <submittedName>
        <fullName evidence="7">B3 domain-containing transcription factor VRN1-like</fullName>
    </submittedName>
</protein>
<dbReference type="InterPro" id="IPR015300">
    <property type="entry name" value="DNA-bd_pseudobarrel_sf"/>
</dbReference>
<dbReference type="InterPro" id="IPR003340">
    <property type="entry name" value="B3_DNA-bd"/>
</dbReference>
<name>A0A8S0VIV6_OLEEU</name>
<sequence length="151" mass="17427">MLPRSFVNDWRHKLGDTIQVTAYDDIIVTIRSERDDGRIYFADGWEQFFDHHSLQDAHVLAFEYNGNSTFDITIFDHSGLEVTYDSDVPEEYNVSHTNNPAFEITLTPHHNSHRKIDGSLDTTHQEVCEVFISMILYITTGSSPQIYDQTV</sequence>
<evidence type="ECO:0000256" key="5">
    <source>
        <dbReference type="ARBA" id="ARBA00023242"/>
    </source>
</evidence>
<accession>A0A8S0VIV6</accession>
<evidence type="ECO:0000259" key="6">
    <source>
        <dbReference type="PROSITE" id="PS50863"/>
    </source>
</evidence>
<evidence type="ECO:0000256" key="2">
    <source>
        <dbReference type="ARBA" id="ARBA00023015"/>
    </source>
</evidence>
<comment type="subcellular location">
    <subcellularLocation>
        <location evidence="1">Nucleus</location>
    </subcellularLocation>
</comment>
<dbReference type="CDD" id="cd10017">
    <property type="entry name" value="B3_DNA"/>
    <property type="match status" value="1"/>
</dbReference>
<dbReference type="InterPro" id="IPR050655">
    <property type="entry name" value="Plant_B3_domain"/>
</dbReference>
<reference evidence="7 8" key="1">
    <citation type="submission" date="2019-12" db="EMBL/GenBank/DDBJ databases">
        <authorList>
            <person name="Alioto T."/>
            <person name="Alioto T."/>
            <person name="Gomez Garrido J."/>
        </authorList>
    </citation>
    <scope>NUCLEOTIDE SEQUENCE [LARGE SCALE GENOMIC DNA]</scope>
</reference>
<organism evidence="7 8">
    <name type="scientific">Olea europaea subsp. europaea</name>
    <dbReference type="NCBI Taxonomy" id="158383"/>
    <lineage>
        <taxon>Eukaryota</taxon>
        <taxon>Viridiplantae</taxon>
        <taxon>Streptophyta</taxon>
        <taxon>Embryophyta</taxon>
        <taxon>Tracheophyta</taxon>
        <taxon>Spermatophyta</taxon>
        <taxon>Magnoliopsida</taxon>
        <taxon>eudicotyledons</taxon>
        <taxon>Gunneridae</taxon>
        <taxon>Pentapetalae</taxon>
        <taxon>asterids</taxon>
        <taxon>lamiids</taxon>
        <taxon>Lamiales</taxon>
        <taxon>Oleaceae</taxon>
        <taxon>Oleeae</taxon>
        <taxon>Olea</taxon>
    </lineage>
</organism>
<dbReference type="PANTHER" id="PTHR31920">
    <property type="entry name" value="B3 DOMAIN-CONTAINING"/>
    <property type="match status" value="1"/>
</dbReference>
<comment type="caution">
    <text evidence="7">The sequence shown here is derived from an EMBL/GenBank/DDBJ whole genome shotgun (WGS) entry which is preliminary data.</text>
</comment>
<evidence type="ECO:0000256" key="3">
    <source>
        <dbReference type="ARBA" id="ARBA00023125"/>
    </source>
</evidence>
<dbReference type="Gramene" id="OE9A007733T1">
    <property type="protein sequence ID" value="OE9A007733C1"/>
    <property type="gene ID" value="OE9A007733"/>
</dbReference>
<keyword evidence="5" id="KW-0539">Nucleus</keyword>
<keyword evidence="3" id="KW-0238">DNA-binding</keyword>
<dbReference type="PANTHER" id="PTHR31920:SF37">
    <property type="entry name" value="B3 DOMAIN-CONTAINING TRANSCRIPTION FACTOR VRN1"/>
    <property type="match status" value="1"/>
</dbReference>
<dbReference type="Pfam" id="PF02362">
    <property type="entry name" value="B3"/>
    <property type="match status" value="1"/>
</dbReference>
<dbReference type="OrthoDB" id="1429584at2759"/>
<keyword evidence="4" id="KW-0804">Transcription</keyword>
<dbReference type="Gene3D" id="2.40.330.10">
    <property type="entry name" value="DNA-binding pseudobarrel domain"/>
    <property type="match status" value="1"/>
</dbReference>
<dbReference type="AlphaFoldDB" id="A0A8S0VIV6"/>
<dbReference type="SUPFAM" id="SSF101936">
    <property type="entry name" value="DNA-binding pseudobarrel domain"/>
    <property type="match status" value="1"/>
</dbReference>
<proteinExistence type="predicted"/>
<evidence type="ECO:0000256" key="1">
    <source>
        <dbReference type="ARBA" id="ARBA00004123"/>
    </source>
</evidence>
<keyword evidence="2" id="KW-0805">Transcription regulation</keyword>
<evidence type="ECO:0000256" key="4">
    <source>
        <dbReference type="ARBA" id="ARBA00023163"/>
    </source>
</evidence>
<dbReference type="Proteomes" id="UP000594638">
    <property type="component" value="Unassembled WGS sequence"/>
</dbReference>
<feature type="domain" description="TF-B3" evidence="6">
    <location>
        <begin position="1"/>
        <end position="78"/>
    </location>
</feature>